<organism evidence="2 3">
    <name type="scientific">Methylosinus sporium</name>
    <dbReference type="NCBI Taxonomy" id="428"/>
    <lineage>
        <taxon>Bacteria</taxon>
        <taxon>Pseudomonadati</taxon>
        <taxon>Pseudomonadota</taxon>
        <taxon>Alphaproteobacteria</taxon>
        <taxon>Hyphomicrobiales</taxon>
        <taxon>Methylocystaceae</taxon>
        <taxon>Methylosinus</taxon>
    </lineage>
</organism>
<name>A0A2U1SPI9_METSR</name>
<dbReference type="Proteomes" id="UP000245137">
    <property type="component" value="Unassembled WGS sequence"/>
</dbReference>
<dbReference type="EMBL" id="PUIV01000020">
    <property type="protein sequence ID" value="PWB93513.1"/>
    <property type="molecule type" value="Genomic_DNA"/>
</dbReference>
<reference evidence="2 3" key="1">
    <citation type="journal article" date="2018" name="Appl. Microbiol. Biotechnol.">
        <title>Co-cultivation of the strictly anaerobic methanogen Methanosarcina barkeri with aerobic methanotrophs in an oxygen-limited membrane bioreactor.</title>
        <authorList>
            <person name="In 't Zandt M.H."/>
            <person name="van den Bosch T.J.M."/>
            <person name="Rijkers R."/>
            <person name="van Kessel M.A.H.J."/>
            <person name="Jetten M.S.M."/>
            <person name="Welte C.U."/>
        </authorList>
    </citation>
    <scope>NUCLEOTIDE SEQUENCE [LARGE SCALE GENOMIC DNA]</scope>
    <source>
        <strain evidence="2 3">DSM 17706</strain>
    </source>
</reference>
<feature type="compositionally biased region" description="Pro residues" evidence="1">
    <location>
        <begin position="53"/>
        <end position="62"/>
    </location>
</feature>
<keyword evidence="3" id="KW-1185">Reference proteome</keyword>
<gene>
    <name evidence="2" type="ORF">C5689_12880</name>
</gene>
<protein>
    <submittedName>
        <fullName evidence="2">Uncharacterized protein</fullName>
    </submittedName>
</protein>
<evidence type="ECO:0000313" key="3">
    <source>
        <dbReference type="Proteomes" id="UP000245137"/>
    </source>
</evidence>
<feature type="region of interest" description="Disordered" evidence="1">
    <location>
        <begin position="37"/>
        <end position="62"/>
    </location>
</feature>
<evidence type="ECO:0000256" key="1">
    <source>
        <dbReference type="SAM" id="MobiDB-lite"/>
    </source>
</evidence>
<evidence type="ECO:0000313" key="2">
    <source>
        <dbReference type="EMBL" id="PWB93513.1"/>
    </source>
</evidence>
<comment type="caution">
    <text evidence="2">The sequence shown here is derived from an EMBL/GenBank/DDBJ whole genome shotgun (WGS) entry which is preliminary data.</text>
</comment>
<dbReference type="AlphaFoldDB" id="A0A2U1SPI9"/>
<proteinExistence type="predicted"/>
<accession>A0A2U1SPI9</accession>
<sequence length="62" mass="6879">MHDRRRNCRKTATIKDASPFRDLAKARAFVEPPLRAASRPLHELATDGARFPGPSPPVAKKT</sequence>